<dbReference type="Gene3D" id="3.30.565.10">
    <property type="entry name" value="Histidine kinase-like ATPase, C-terminal domain"/>
    <property type="match status" value="1"/>
</dbReference>
<dbReference type="PRINTS" id="PR00344">
    <property type="entry name" value="BCTRLSENSOR"/>
</dbReference>
<comment type="catalytic activity">
    <reaction evidence="1">
        <text>ATP + protein L-histidine = ADP + protein N-phospho-L-histidine.</text>
        <dbReference type="EC" id="2.7.13.3"/>
    </reaction>
</comment>
<dbReference type="SUPFAM" id="SSF55874">
    <property type="entry name" value="ATPase domain of HSP90 chaperone/DNA topoisomerase II/histidine kinase"/>
    <property type="match status" value="1"/>
</dbReference>
<dbReference type="InterPro" id="IPR004358">
    <property type="entry name" value="Sig_transdc_His_kin-like_C"/>
</dbReference>
<dbReference type="PROSITE" id="PS50113">
    <property type="entry name" value="PAC"/>
    <property type="match status" value="2"/>
</dbReference>
<feature type="domain" description="Histidine kinase" evidence="6">
    <location>
        <begin position="482"/>
        <end position="698"/>
    </location>
</feature>
<evidence type="ECO:0000256" key="2">
    <source>
        <dbReference type="ARBA" id="ARBA00012438"/>
    </source>
</evidence>
<dbReference type="NCBIfam" id="TIGR00229">
    <property type="entry name" value="sensory_box"/>
    <property type="match status" value="1"/>
</dbReference>
<dbReference type="OrthoDB" id="226486at2"/>
<dbReference type="PANTHER" id="PTHR43304">
    <property type="entry name" value="PHYTOCHROME-LIKE PROTEIN CPH1"/>
    <property type="match status" value="1"/>
</dbReference>
<keyword evidence="10" id="KW-1185">Reference proteome</keyword>
<dbReference type="SUPFAM" id="SSF47384">
    <property type="entry name" value="Homodimeric domain of signal transducing histidine kinase"/>
    <property type="match status" value="1"/>
</dbReference>
<dbReference type="PROSITE" id="PS50109">
    <property type="entry name" value="HIS_KIN"/>
    <property type="match status" value="1"/>
</dbReference>
<keyword evidence="4" id="KW-0808">Transferase</keyword>
<evidence type="ECO:0000259" key="8">
    <source>
        <dbReference type="PROSITE" id="PS50113"/>
    </source>
</evidence>
<dbReference type="PROSITE" id="PS50112">
    <property type="entry name" value="PAS"/>
    <property type="match status" value="1"/>
</dbReference>
<dbReference type="InterPro" id="IPR001610">
    <property type="entry name" value="PAC"/>
</dbReference>
<dbReference type="InterPro" id="IPR000014">
    <property type="entry name" value="PAS"/>
</dbReference>
<dbReference type="GO" id="GO:0000155">
    <property type="term" value="F:phosphorelay sensor kinase activity"/>
    <property type="evidence" value="ECO:0007669"/>
    <property type="project" value="InterPro"/>
</dbReference>
<dbReference type="Gene3D" id="3.30.450.20">
    <property type="entry name" value="PAS domain"/>
    <property type="match status" value="2"/>
</dbReference>
<sequence>MTQQYQQADKENERLRRCMSDLVSLSALPAMWVGGDLSRIGHVLLDVLSAMLDVDFLYVRLLDHDGRTAIEMARTTELMRVTKPSDIGRALSLSLGDVATDWPQTARISVENVMLSIAQAQLGMNGQAGVLVAGANRLTFPVQAERLLLNVSGNQAAIAVKEAHLLIGQRQYAAELDRRVAERTDELAATNRDLRLEIAERRRIEEALRDSENSARTIVDSLAGLVAILTPSGDVEVVNSQVIEYCGSAISEFKHWGENETLHPDDLPDVAQKFTNAITSGEAYDFEARIRRFDGVYRWFQVRGLPFRDADGVIVRWYALLTDIDERKRAEERLRRSEMLLAAGERISLTGTFSWRIDTDEILFSEELNRIFEFDGDVAVTVDQITSRVLSEDLPLLAERMEQIRSGRDNPEYEIRLRGSDNGIKYVRVVGRIIRHGDGRLECLGAVQDITQRRLAEEARDAIRSELAHFTRVMSLGELTASIAHEVNQPLSGIITNASTCLRILASNPPNVAGAIETARRTIRDGNRAADVISRLRALFRKRTAVIEPVDLNEAAREVVALLSSDLRRARIQLTIELADDLPYVGGDRVQLQQVIMNLLRNAVDAMICVDDRPRRLLVRTETHEGESVRMSVRDTGGGFGPIEAERLFDAFYTTKSEGMGIGLSVSRSIIESHGGRIWAAANDGSGTTMIFYVPRYPGASEQVLRSVDPKNVLDWAGKS</sequence>
<gene>
    <name evidence="9" type="ORF">CPY51_00195</name>
</gene>
<reference evidence="9 10" key="1">
    <citation type="journal article" date="2018" name="Sci. Rep.">
        <title>Rhizobium tumorigenes sp. nov., a novel plant tumorigenic bacterium isolated from cane gall tumors on thornless blackberry.</title>
        <authorList>
            <person name="Kuzmanovi N."/>
            <person name="Smalla K."/>
            <person name="Gronow S."/>
            <person name="PuBawska J."/>
        </authorList>
    </citation>
    <scope>NUCLEOTIDE SEQUENCE [LARGE SCALE GENOMIC DNA]</scope>
    <source>
        <strain evidence="9 10">CCBAU 85046</strain>
    </source>
</reference>
<keyword evidence="3" id="KW-0597">Phosphoprotein</keyword>
<dbReference type="InterPro" id="IPR036097">
    <property type="entry name" value="HisK_dim/P_sf"/>
</dbReference>
<dbReference type="InterPro" id="IPR013655">
    <property type="entry name" value="PAS_fold_3"/>
</dbReference>
<comment type="caution">
    <text evidence="9">The sequence shown here is derived from an EMBL/GenBank/DDBJ whole genome shotgun (WGS) entry which is preliminary data.</text>
</comment>
<evidence type="ECO:0000256" key="4">
    <source>
        <dbReference type="ARBA" id="ARBA00022679"/>
    </source>
</evidence>
<evidence type="ECO:0000313" key="9">
    <source>
        <dbReference type="EMBL" id="PZM16718.1"/>
    </source>
</evidence>
<feature type="domain" description="PAC" evidence="8">
    <location>
        <begin position="284"/>
        <end position="336"/>
    </location>
</feature>
<evidence type="ECO:0000259" key="6">
    <source>
        <dbReference type="PROSITE" id="PS50109"/>
    </source>
</evidence>
<dbReference type="EMBL" id="PCDP01000001">
    <property type="protein sequence ID" value="PZM16718.1"/>
    <property type="molecule type" value="Genomic_DNA"/>
</dbReference>
<dbReference type="AlphaFoldDB" id="A0A2W4D170"/>
<dbReference type="SUPFAM" id="SSF55785">
    <property type="entry name" value="PYP-like sensor domain (PAS domain)"/>
    <property type="match status" value="2"/>
</dbReference>
<dbReference type="InterPro" id="IPR036890">
    <property type="entry name" value="HATPase_C_sf"/>
</dbReference>
<name>A0A2W4D170_9HYPH</name>
<dbReference type="SMART" id="SM00387">
    <property type="entry name" value="HATPase_c"/>
    <property type="match status" value="1"/>
</dbReference>
<evidence type="ECO:0000256" key="5">
    <source>
        <dbReference type="ARBA" id="ARBA00022777"/>
    </source>
</evidence>
<dbReference type="InterPro" id="IPR000700">
    <property type="entry name" value="PAS-assoc_C"/>
</dbReference>
<dbReference type="Gene3D" id="1.10.287.130">
    <property type="match status" value="1"/>
</dbReference>
<keyword evidence="5" id="KW-0418">Kinase</keyword>
<proteinExistence type="predicted"/>
<dbReference type="InterPro" id="IPR035965">
    <property type="entry name" value="PAS-like_dom_sf"/>
</dbReference>
<accession>A0A2W4D170</accession>
<dbReference type="EC" id="2.7.13.3" evidence="2"/>
<dbReference type="Pfam" id="PF08447">
    <property type="entry name" value="PAS_3"/>
    <property type="match status" value="1"/>
</dbReference>
<dbReference type="SMART" id="SM00086">
    <property type="entry name" value="PAC"/>
    <property type="match status" value="2"/>
</dbReference>
<dbReference type="Pfam" id="PF02518">
    <property type="entry name" value="HATPase_c"/>
    <property type="match status" value="1"/>
</dbReference>
<feature type="domain" description="PAC" evidence="8">
    <location>
        <begin position="411"/>
        <end position="462"/>
    </location>
</feature>
<organism evidence="9 10">
    <name type="scientific">Rhizobium tubonense</name>
    <dbReference type="NCBI Taxonomy" id="484088"/>
    <lineage>
        <taxon>Bacteria</taxon>
        <taxon>Pseudomonadati</taxon>
        <taxon>Pseudomonadota</taxon>
        <taxon>Alphaproteobacteria</taxon>
        <taxon>Hyphomicrobiales</taxon>
        <taxon>Rhizobiaceae</taxon>
        <taxon>Rhizobium/Agrobacterium group</taxon>
        <taxon>Rhizobium</taxon>
    </lineage>
</organism>
<protein>
    <recommendedName>
        <fullName evidence="2">histidine kinase</fullName>
        <ecNumber evidence="2">2.7.13.3</ecNumber>
    </recommendedName>
</protein>
<evidence type="ECO:0000256" key="3">
    <source>
        <dbReference type="ARBA" id="ARBA00022553"/>
    </source>
</evidence>
<dbReference type="PANTHER" id="PTHR43304:SF1">
    <property type="entry name" value="PAC DOMAIN-CONTAINING PROTEIN"/>
    <property type="match status" value="1"/>
</dbReference>
<dbReference type="Pfam" id="PF00512">
    <property type="entry name" value="HisKA"/>
    <property type="match status" value="1"/>
</dbReference>
<dbReference type="FunFam" id="3.30.450.20:FF:000099">
    <property type="entry name" value="Sensory box sensor histidine kinase"/>
    <property type="match status" value="1"/>
</dbReference>
<evidence type="ECO:0000313" key="10">
    <source>
        <dbReference type="Proteomes" id="UP000248925"/>
    </source>
</evidence>
<dbReference type="Proteomes" id="UP000248925">
    <property type="component" value="Unassembled WGS sequence"/>
</dbReference>
<evidence type="ECO:0000259" key="7">
    <source>
        <dbReference type="PROSITE" id="PS50112"/>
    </source>
</evidence>
<dbReference type="CDD" id="cd00130">
    <property type="entry name" value="PAS"/>
    <property type="match status" value="2"/>
</dbReference>
<dbReference type="InterPro" id="IPR003594">
    <property type="entry name" value="HATPase_dom"/>
</dbReference>
<feature type="domain" description="PAS" evidence="7">
    <location>
        <begin position="211"/>
        <end position="281"/>
    </location>
</feature>
<dbReference type="SMART" id="SM00388">
    <property type="entry name" value="HisKA"/>
    <property type="match status" value="1"/>
</dbReference>
<dbReference type="InterPro" id="IPR003661">
    <property type="entry name" value="HisK_dim/P_dom"/>
</dbReference>
<dbReference type="CDD" id="cd00082">
    <property type="entry name" value="HisKA"/>
    <property type="match status" value="1"/>
</dbReference>
<dbReference type="InterPro" id="IPR005467">
    <property type="entry name" value="His_kinase_dom"/>
</dbReference>
<evidence type="ECO:0000256" key="1">
    <source>
        <dbReference type="ARBA" id="ARBA00000085"/>
    </source>
</evidence>
<dbReference type="InterPro" id="IPR052162">
    <property type="entry name" value="Sensor_kinase/Photoreceptor"/>
</dbReference>